<keyword evidence="3" id="KW-1185">Reference proteome</keyword>
<dbReference type="RefSeq" id="XP_024735613.1">
    <property type="nucleotide sequence ID" value="XM_024883210.1"/>
</dbReference>
<evidence type="ECO:0000313" key="2">
    <source>
        <dbReference type="EMBL" id="PMD58709.1"/>
    </source>
</evidence>
<dbReference type="AlphaFoldDB" id="A0A2J6T6R0"/>
<feature type="compositionally biased region" description="Basic and acidic residues" evidence="1">
    <location>
        <begin position="86"/>
        <end position="96"/>
    </location>
</feature>
<feature type="region of interest" description="Disordered" evidence="1">
    <location>
        <begin position="66"/>
        <end position="108"/>
    </location>
</feature>
<evidence type="ECO:0000313" key="3">
    <source>
        <dbReference type="Proteomes" id="UP000235371"/>
    </source>
</evidence>
<name>A0A2J6T6R0_9HELO</name>
<dbReference type="EMBL" id="KZ613817">
    <property type="protein sequence ID" value="PMD58709.1"/>
    <property type="molecule type" value="Genomic_DNA"/>
</dbReference>
<reference evidence="2 3" key="1">
    <citation type="submission" date="2016-04" db="EMBL/GenBank/DDBJ databases">
        <title>A degradative enzymes factory behind the ericoid mycorrhizal symbiosis.</title>
        <authorList>
            <consortium name="DOE Joint Genome Institute"/>
            <person name="Martino E."/>
            <person name="Morin E."/>
            <person name="Grelet G."/>
            <person name="Kuo A."/>
            <person name="Kohler A."/>
            <person name="Daghino S."/>
            <person name="Barry K."/>
            <person name="Choi C."/>
            <person name="Cichocki N."/>
            <person name="Clum A."/>
            <person name="Copeland A."/>
            <person name="Hainaut M."/>
            <person name="Haridas S."/>
            <person name="Labutti K."/>
            <person name="Lindquist E."/>
            <person name="Lipzen A."/>
            <person name="Khouja H.-R."/>
            <person name="Murat C."/>
            <person name="Ohm R."/>
            <person name="Olson A."/>
            <person name="Spatafora J."/>
            <person name="Veneault-Fourrey C."/>
            <person name="Henrissat B."/>
            <person name="Grigoriev I."/>
            <person name="Martin F."/>
            <person name="Perotto S."/>
        </authorList>
    </citation>
    <scope>NUCLEOTIDE SEQUENCE [LARGE SCALE GENOMIC DNA]</scope>
    <source>
        <strain evidence="2 3">E</strain>
    </source>
</reference>
<proteinExistence type="predicted"/>
<sequence>MREISETLELQVLKQAMEIIRQRRGNECHNDVVCGKHSAVNYQASQVYGLHMQGPKEKIRCKALHTKFGHPRQRRVSSQGGLYSMRGKDGSGDKPKPKPQPIDPGQGR</sequence>
<dbReference type="Proteomes" id="UP000235371">
    <property type="component" value="Unassembled WGS sequence"/>
</dbReference>
<evidence type="ECO:0000256" key="1">
    <source>
        <dbReference type="SAM" id="MobiDB-lite"/>
    </source>
</evidence>
<dbReference type="OrthoDB" id="10652140at2759"/>
<feature type="compositionally biased region" description="Basic residues" evidence="1">
    <location>
        <begin position="66"/>
        <end position="75"/>
    </location>
</feature>
<gene>
    <name evidence="2" type="ORF">K444DRAFT_630402</name>
</gene>
<protein>
    <submittedName>
        <fullName evidence="2">Uncharacterized protein</fullName>
    </submittedName>
</protein>
<accession>A0A2J6T6R0</accession>
<organism evidence="2 3">
    <name type="scientific">Hyaloscypha bicolor E</name>
    <dbReference type="NCBI Taxonomy" id="1095630"/>
    <lineage>
        <taxon>Eukaryota</taxon>
        <taxon>Fungi</taxon>
        <taxon>Dikarya</taxon>
        <taxon>Ascomycota</taxon>
        <taxon>Pezizomycotina</taxon>
        <taxon>Leotiomycetes</taxon>
        <taxon>Helotiales</taxon>
        <taxon>Hyaloscyphaceae</taxon>
        <taxon>Hyaloscypha</taxon>
        <taxon>Hyaloscypha bicolor</taxon>
    </lineage>
</organism>
<dbReference type="InParanoid" id="A0A2J6T6R0"/>
<dbReference type="GeneID" id="36591287"/>